<dbReference type="Proteomes" id="UP001620626">
    <property type="component" value="Unassembled WGS sequence"/>
</dbReference>
<proteinExistence type="predicted"/>
<accession>A0ABD2L9U8</accession>
<feature type="transmembrane region" description="Helical" evidence="1">
    <location>
        <begin position="62"/>
        <end position="86"/>
    </location>
</feature>
<keyword evidence="1" id="KW-0472">Membrane</keyword>
<dbReference type="PANTHER" id="PTHR23360:SF5">
    <property type="entry name" value="G-PROTEIN COUPLED RECEPTORS FAMILY 1 PROFILE DOMAIN-CONTAINING PROTEIN"/>
    <property type="match status" value="1"/>
</dbReference>
<dbReference type="InterPro" id="IPR047130">
    <property type="entry name" value="7TM_GPCR_Srsx_nematod"/>
</dbReference>
<keyword evidence="3" id="KW-1185">Reference proteome</keyword>
<dbReference type="SUPFAM" id="SSF81321">
    <property type="entry name" value="Family A G protein-coupled receptor-like"/>
    <property type="match status" value="1"/>
</dbReference>
<name>A0ABD2L9U8_9BILA</name>
<organism evidence="2 3">
    <name type="scientific">Heterodera trifolii</name>
    <dbReference type="NCBI Taxonomy" id="157864"/>
    <lineage>
        <taxon>Eukaryota</taxon>
        <taxon>Metazoa</taxon>
        <taxon>Ecdysozoa</taxon>
        <taxon>Nematoda</taxon>
        <taxon>Chromadorea</taxon>
        <taxon>Rhabditida</taxon>
        <taxon>Tylenchina</taxon>
        <taxon>Tylenchomorpha</taxon>
        <taxon>Tylenchoidea</taxon>
        <taxon>Heteroderidae</taxon>
        <taxon>Heteroderinae</taxon>
        <taxon>Heterodera</taxon>
    </lineage>
</organism>
<feature type="transmembrane region" description="Helical" evidence="1">
    <location>
        <begin position="98"/>
        <end position="120"/>
    </location>
</feature>
<evidence type="ECO:0000256" key="1">
    <source>
        <dbReference type="SAM" id="Phobius"/>
    </source>
</evidence>
<dbReference type="Pfam" id="PF10320">
    <property type="entry name" value="7TM_GPCR_Srsx"/>
    <property type="match status" value="1"/>
</dbReference>
<keyword evidence="1" id="KW-1133">Transmembrane helix</keyword>
<dbReference type="AlphaFoldDB" id="A0ABD2L9U8"/>
<feature type="transmembrane region" description="Helical" evidence="1">
    <location>
        <begin position="23"/>
        <end position="50"/>
    </location>
</feature>
<keyword evidence="1" id="KW-0812">Transmembrane</keyword>
<evidence type="ECO:0008006" key="4">
    <source>
        <dbReference type="Google" id="ProtNLM"/>
    </source>
</evidence>
<reference evidence="2 3" key="1">
    <citation type="submission" date="2024-10" db="EMBL/GenBank/DDBJ databases">
        <authorList>
            <person name="Kim D."/>
        </authorList>
    </citation>
    <scope>NUCLEOTIDE SEQUENCE [LARGE SCALE GENOMIC DNA]</scope>
    <source>
        <strain evidence="2">BH-2024</strain>
    </source>
</reference>
<comment type="caution">
    <text evidence="2">The sequence shown here is derived from an EMBL/GenBank/DDBJ whole genome shotgun (WGS) entry which is preliminary data.</text>
</comment>
<evidence type="ECO:0000313" key="3">
    <source>
        <dbReference type="Proteomes" id="UP001620626"/>
    </source>
</evidence>
<sequence>MAKLDNYDKDTFYLAFKDAHPSWSLIGCALTYGIIATFGIVFNSSVIVVTCLTKSFRGSVNYLLALCSLFELVHQIGHFLFVYTAFSGQNFIDYRLAAKILFIPVIGIGGIVPTMFFTGIDRLIATTKIEMDTANENILGQIHNKYNGKCCCNGAKHNASDANEKINGGKSPFSSCHPMGLLQQRDDGGVVACLQLISQASIRIS</sequence>
<dbReference type="EMBL" id="JBICBT010000491">
    <property type="protein sequence ID" value="KAL3111962.1"/>
    <property type="molecule type" value="Genomic_DNA"/>
</dbReference>
<dbReference type="InterPro" id="IPR019424">
    <property type="entry name" value="7TM_GPCR_Srsx"/>
</dbReference>
<dbReference type="PANTHER" id="PTHR23360">
    <property type="entry name" value="G-PROTEIN COUPLED RECEPTORS FAMILY 1 PROFILE DOMAIN-CONTAINING PROTEIN-RELATED"/>
    <property type="match status" value="1"/>
</dbReference>
<gene>
    <name evidence="2" type="ORF">niasHT_015160</name>
</gene>
<evidence type="ECO:0000313" key="2">
    <source>
        <dbReference type="EMBL" id="KAL3111962.1"/>
    </source>
</evidence>
<dbReference type="Gene3D" id="1.20.1070.10">
    <property type="entry name" value="Rhodopsin 7-helix transmembrane proteins"/>
    <property type="match status" value="1"/>
</dbReference>
<protein>
    <recommendedName>
        <fullName evidence="4">7TM GPCR serpentine receptor class x (Srx) domain-containing protein</fullName>
    </recommendedName>
</protein>